<evidence type="ECO:0000256" key="4">
    <source>
        <dbReference type="ARBA" id="ARBA00022490"/>
    </source>
</evidence>
<keyword evidence="15" id="KW-1185">Reference proteome</keyword>
<dbReference type="Gene3D" id="1.10.287.40">
    <property type="entry name" value="Serine-tRNA synthetase, tRNA binding domain"/>
    <property type="match status" value="1"/>
</dbReference>
<evidence type="ECO:0000256" key="9">
    <source>
        <dbReference type="ARBA" id="ARBA00023146"/>
    </source>
</evidence>
<evidence type="ECO:0000256" key="1">
    <source>
        <dbReference type="ARBA" id="ARBA00004496"/>
    </source>
</evidence>
<evidence type="ECO:0000256" key="7">
    <source>
        <dbReference type="ARBA" id="ARBA00022840"/>
    </source>
</evidence>
<evidence type="ECO:0000256" key="5">
    <source>
        <dbReference type="ARBA" id="ARBA00022598"/>
    </source>
</evidence>
<comment type="caution">
    <text evidence="12">Lacks conserved residue(s) required for the propagation of feature annotation.</text>
</comment>
<dbReference type="GO" id="GO:0004828">
    <property type="term" value="F:serine-tRNA ligase activity"/>
    <property type="evidence" value="ECO:0007669"/>
    <property type="project" value="UniProtKB-EC"/>
</dbReference>
<evidence type="ECO:0000313" key="14">
    <source>
        <dbReference type="EMBL" id="MFC5422537.1"/>
    </source>
</evidence>
<comment type="caution">
    <text evidence="14">The sequence shown here is derived from an EMBL/GenBank/DDBJ whole genome shotgun (WGS) entry which is preliminary data.</text>
</comment>
<dbReference type="PROSITE" id="PS50862">
    <property type="entry name" value="AA_TRNA_LIGASE_II"/>
    <property type="match status" value="1"/>
</dbReference>
<dbReference type="RefSeq" id="WP_377800789.1">
    <property type="nucleotide sequence ID" value="NZ_JBHSLW010000039.1"/>
</dbReference>
<dbReference type="HAMAP" id="MF_00176">
    <property type="entry name" value="Ser_tRNA_synth_type1"/>
    <property type="match status" value="1"/>
</dbReference>
<comment type="domain">
    <text evidence="12">Consists of two distinct domains, a catalytic core and a N-terminal extension that is involved in tRNA binding.</text>
</comment>
<feature type="binding site" evidence="12">
    <location>
        <begin position="444"/>
        <end position="447"/>
    </location>
    <ligand>
        <name>ATP</name>
        <dbReference type="ChEBI" id="CHEBI:30616"/>
    </ligand>
</feature>
<evidence type="ECO:0000256" key="10">
    <source>
        <dbReference type="ARBA" id="ARBA00047929"/>
    </source>
</evidence>
<comment type="similarity">
    <text evidence="3 12">Belongs to the class-II aminoacyl-tRNA synthetase family. Type-1 seryl-tRNA synthetase subfamily.</text>
</comment>
<organism evidence="14 15">
    <name type="scientific">Bosea eneae</name>
    <dbReference type="NCBI Taxonomy" id="151454"/>
    <lineage>
        <taxon>Bacteria</taxon>
        <taxon>Pseudomonadati</taxon>
        <taxon>Pseudomonadota</taxon>
        <taxon>Alphaproteobacteria</taxon>
        <taxon>Hyphomicrobiales</taxon>
        <taxon>Boseaceae</taxon>
        <taxon>Bosea</taxon>
    </lineage>
</organism>
<keyword evidence="7 12" id="KW-0067">ATP-binding</keyword>
<gene>
    <name evidence="12 14" type="primary">serS</name>
    <name evidence="14" type="ORF">ACFPOB_23505</name>
</gene>
<dbReference type="CDD" id="cd00770">
    <property type="entry name" value="SerRS_core"/>
    <property type="match status" value="1"/>
</dbReference>
<evidence type="ECO:0000256" key="12">
    <source>
        <dbReference type="HAMAP-Rule" id="MF_00176"/>
    </source>
</evidence>
<comment type="pathway">
    <text evidence="2 12">Aminoacyl-tRNA biosynthesis; selenocysteinyl-tRNA(Sec) biosynthesis; L-seryl-tRNA(Sec) from L-serine and tRNA(Sec): step 1/1.</text>
</comment>
<dbReference type="EMBL" id="JBHSLW010000039">
    <property type="protein sequence ID" value="MFC5422537.1"/>
    <property type="molecule type" value="Genomic_DNA"/>
</dbReference>
<feature type="domain" description="Aminoacyl-transfer RNA synthetases class-II family profile" evidence="13">
    <location>
        <begin position="182"/>
        <end position="505"/>
    </location>
</feature>
<evidence type="ECO:0000256" key="6">
    <source>
        <dbReference type="ARBA" id="ARBA00022741"/>
    </source>
</evidence>
<dbReference type="SUPFAM" id="SSF46589">
    <property type="entry name" value="tRNA-binding arm"/>
    <property type="match status" value="1"/>
</dbReference>
<evidence type="ECO:0000259" key="13">
    <source>
        <dbReference type="PROSITE" id="PS50862"/>
    </source>
</evidence>
<comment type="subunit">
    <text evidence="12">Homodimer. The tRNA molecule binds across the dimer.</text>
</comment>
<comment type="catalytic activity">
    <reaction evidence="11 12">
        <text>tRNA(Ser) + L-serine + ATP = L-seryl-tRNA(Ser) + AMP + diphosphate + H(+)</text>
        <dbReference type="Rhea" id="RHEA:12292"/>
        <dbReference type="Rhea" id="RHEA-COMP:9669"/>
        <dbReference type="Rhea" id="RHEA-COMP:9703"/>
        <dbReference type="ChEBI" id="CHEBI:15378"/>
        <dbReference type="ChEBI" id="CHEBI:30616"/>
        <dbReference type="ChEBI" id="CHEBI:33019"/>
        <dbReference type="ChEBI" id="CHEBI:33384"/>
        <dbReference type="ChEBI" id="CHEBI:78442"/>
        <dbReference type="ChEBI" id="CHEBI:78533"/>
        <dbReference type="ChEBI" id="CHEBI:456215"/>
        <dbReference type="EC" id="6.1.1.11"/>
    </reaction>
</comment>
<evidence type="ECO:0000313" key="15">
    <source>
        <dbReference type="Proteomes" id="UP001596053"/>
    </source>
</evidence>
<dbReference type="Gene3D" id="3.30.930.10">
    <property type="entry name" value="Bira Bifunctional Protein, Domain 2"/>
    <property type="match status" value="1"/>
</dbReference>
<keyword evidence="9 12" id="KW-0030">Aminoacyl-tRNA synthetase</keyword>
<dbReference type="InterPro" id="IPR033729">
    <property type="entry name" value="SerRS_core"/>
</dbReference>
<keyword evidence="6 12" id="KW-0547">Nucleotide-binding</keyword>
<dbReference type="InterPro" id="IPR015866">
    <property type="entry name" value="Ser-tRNA-synth_1_N"/>
</dbReference>
<dbReference type="PANTHER" id="PTHR43697:SF1">
    <property type="entry name" value="SERINE--TRNA LIGASE"/>
    <property type="match status" value="1"/>
</dbReference>
<dbReference type="InterPro" id="IPR010978">
    <property type="entry name" value="tRNA-bd_arm"/>
</dbReference>
<evidence type="ECO:0000256" key="8">
    <source>
        <dbReference type="ARBA" id="ARBA00022917"/>
    </source>
</evidence>
<dbReference type="InterPro" id="IPR042103">
    <property type="entry name" value="SerRS_1_N_sf"/>
</dbReference>
<keyword evidence="5 12" id="KW-0436">Ligase</keyword>
<feature type="binding site" evidence="12">
    <location>
        <position position="380"/>
    </location>
    <ligand>
        <name>L-serine</name>
        <dbReference type="ChEBI" id="CHEBI:33384"/>
    </ligand>
</feature>
<dbReference type="Pfam" id="PF00587">
    <property type="entry name" value="tRNA-synt_2b"/>
    <property type="match status" value="1"/>
</dbReference>
<evidence type="ECO:0000256" key="2">
    <source>
        <dbReference type="ARBA" id="ARBA00005045"/>
    </source>
</evidence>
<dbReference type="NCBIfam" id="TIGR00414">
    <property type="entry name" value="serS"/>
    <property type="match status" value="1"/>
</dbReference>
<name>A0ABW0IWM3_9HYPH</name>
<dbReference type="Pfam" id="PF02403">
    <property type="entry name" value="Seryl_tRNA_N"/>
    <property type="match status" value="1"/>
</dbReference>
<accession>A0ABW0IWM3</accession>
<sequence>MYDIRWIRENAEAFDRGLQRRGLEKLSSSLLALDDQRRAAIGKSQAAQERRNALSKEIGKAMGQKDLALAEQLKAEVASLKEQAPALEAEEKAAVEALHAQLAAIPNTPFDEVPDGADEHGNVVLEGHTHGQPPEKTGGRLFGFNQIKEHYELGEALGQMDFETAAKLSGSRFVVLDRQLARLNRAIGQFMLDTHVEEHGYTEVNPPLMVRDDAMFGTAQLPKFAADQFHALAYDMPEHLKPHGPAAELWESLAEDWASEEGKLEQATFASVVQALIDHKLRQDEIDQISAFFNRLKRELAVARHGKARGEVLLGAAAGGHWLIPTAEVPLTNLVRESILSEEELPRRFTALTPCFRAEAGSAGRDTRGMLRQHQFEKVELVSITAPEKSREEHERMLSCAETVLKKLDLHYRVMTLCTGDMGFASQKTYDIEVWLPGQKTYREISSCSVCGDFQARRMNARYKTKDGKGPFFVHTLNGSGTAVGRALIAVMENYQNADGSITVPEVLVPYMRGVTRIEKAA</sequence>
<reference evidence="15" key="1">
    <citation type="journal article" date="2019" name="Int. J. Syst. Evol. Microbiol.">
        <title>The Global Catalogue of Microorganisms (GCM) 10K type strain sequencing project: providing services to taxonomists for standard genome sequencing and annotation.</title>
        <authorList>
            <consortium name="The Broad Institute Genomics Platform"/>
            <consortium name="The Broad Institute Genome Sequencing Center for Infectious Disease"/>
            <person name="Wu L."/>
            <person name="Ma J."/>
        </authorList>
    </citation>
    <scope>NUCLEOTIDE SEQUENCE [LARGE SCALE GENOMIC DNA]</scope>
    <source>
        <strain evidence="15">NCAIM B.01391</strain>
    </source>
</reference>
<protein>
    <recommendedName>
        <fullName evidence="12">Serine--tRNA ligase</fullName>
        <ecNumber evidence="12">6.1.1.11</ecNumber>
    </recommendedName>
    <alternativeName>
        <fullName evidence="12">Seryl-tRNA synthetase</fullName>
        <shortName evidence="12">SerRS</shortName>
    </alternativeName>
    <alternativeName>
        <fullName evidence="12">Seryl-tRNA(Ser/Sec) synthetase</fullName>
    </alternativeName>
</protein>
<comment type="function">
    <text evidence="12">Catalyzes the attachment of serine to tRNA(Ser). Is also able to aminoacylate tRNA(Sec) with serine, to form the misacylated tRNA L-seryl-tRNA(Sec), which will be further converted into selenocysteinyl-tRNA(Sec).</text>
</comment>
<dbReference type="PIRSF" id="PIRSF001529">
    <property type="entry name" value="Ser-tRNA-synth_IIa"/>
    <property type="match status" value="1"/>
</dbReference>
<dbReference type="PANTHER" id="PTHR43697">
    <property type="entry name" value="SERYL-TRNA SYNTHETASE"/>
    <property type="match status" value="1"/>
</dbReference>
<proteinExistence type="inferred from homology"/>
<keyword evidence="8 12" id="KW-0648">Protein biosynthesis</keyword>
<comment type="catalytic activity">
    <reaction evidence="10 12">
        <text>tRNA(Sec) + L-serine + ATP = L-seryl-tRNA(Sec) + AMP + diphosphate + H(+)</text>
        <dbReference type="Rhea" id="RHEA:42580"/>
        <dbReference type="Rhea" id="RHEA-COMP:9742"/>
        <dbReference type="Rhea" id="RHEA-COMP:10128"/>
        <dbReference type="ChEBI" id="CHEBI:15378"/>
        <dbReference type="ChEBI" id="CHEBI:30616"/>
        <dbReference type="ChEBI" id="CHEBI:33019"/>
        <dbReference type="ChEBI" id="CHEBI:33384"/>
        <dbReference type="ChEBI" id="CHEBI:78442"/>
        <dbReference type="ChEBI" id="CHEBI:78533"/>
        <dbReference type="ChEBI" id="CHEBI:456215"/>
        <dbReference type="EC" id="6.1.1.11"/>
    </reaction>
</comment>
<dbReference type="EC" id="6.1.1.11" evidence="12"/>
<keyword evidence="4 12" id="KW-0963">Cytoplasm</keyword>
<dbReference type="SUPFAM" id="SSF55681">
    <property type="entry name" value="Class II aaRS and biotin synthetases"/>
    <property type="match status" value="1"/>
</dbReference>
<dbReference type="InterPro" id="IPR002317">
    <property type="entry name" value="Ser-tRNA-ligase_type_1"/>
</dbReference>
<feature type="binding site" evidence="12">
    <location>
        <begin position="357"/>
        <end position="359"/>
    </location>
    <ligand>
        <name>ATP</name>
        <dbReference type="ChEBI" id="CHEBI:30616"/>
    </ligand>
</feature>
<feature type="binding site" evidence="12">
    <location>
        <begin position="326"/>
        <end position="328"/>
    </location>
    <ligand>
        <name>L-serine</name>
        <dbReference type="ChEBI" id="CHEBI:33384"/>
    </ligand>
</feature>
<dbReference type="Proteomes" id="UP001596053">
    <property type="component" value="Unassembled WGS sequence"/>
</dbReference>
<evidence type="ECO:0000256" key="11">
    <source>
        <dbReference type="ARBA" id="ARBA00048823"/>
    </source>
</evidence>
<dbReference type="PRINTS" id="PR00981">
    <property type="entry name" value="TRNASYNTHSER"/>
</dbReference>
<dbReference type="InterPro" id="IPR045864">
    <property type="entry name" value="aa-tRNA-synth_II/BPL/LPL"/>
</dbReference>
<evidence type="ECO:0000256" key="3">
    <source>
        <dbReference type="ARBA" id="ARBA00010728"/>
    </source>
</evidence>
<feature type="binding site" evidence="12">
    <location>
        <position position="480"/>
    </location>
    <ligand>
        <name>L-serine</name>
        <dbReference type="ChEBI" id="CHEBI:33384"/>
    </ligand>
</feature>
<comment type="subcellular location">
    <subcellularLocation>
        <location evidence="1 12">Cytoplasm</location>
    </subcellularLocation>
</comment>
<dbReference type="InterPro" id="IPR006195">
    <property type="entry name" value="aa-tRNA-synth_II"/>
</dbReference>
<dbReference type="InterPro" id="IPR002314">
    <property type="entry name" value="aa-tRNA-synt_IIb"/>
</dbReference>